<reference evidence="6" key="2">
    <citation type="submission" date="2025-04" db="UniProtKB">
        <authorList>
            <consortium name="RefSeq"/>
        </authorList>
    </citation>
    <scope>IDENTIFICATION</scope>
</reference>
<dbReference type="AlphaFoldDB" id="A0A6P4FFT3"/>
<keyword evidence="1" id="KW-0175">Coiled coil</keyword>
<dbReference type="PANTHER" id="PTHR22803">
    <property type="entry name" value="MANNOSE, PHOSPHOLIPASE, LECTIN RECEPTOR RELATED"/>
    <property type="match status" value="1"/>
</dbReference>
<dbReference type="Proteomes" id="UP001652680">
    <property type="component" value="Unassembled WGS sequence"/>
</dbReference>
<dbReference type="SMART" id="SM00034">
    <property type="entry name" value="CLECT"/>
    <property type="match status" value="1"/>
</dbReference>
<evidence type="ECO:0000256" key="1">
    <source>
        <dbReference type="SAM" id="Coils"/>
    </source>
</evidence>
<evidence type="ECO:0000256" key="2">
    <source>
        <dbReference type="SAM" id="SignalP"/>
    </source>
</evidence>
<name>A0A6P4FFT3_DRORH</name>
<dbReference type="CDD" id="cd00037">
    <property type="entry name" value="CLECT"/>
    <property type="match status" value="1"/>
</dbReference>
<proteinExistence type="predicted"/>
<dbReference type="InterPro" id="IPR050111">
    <property type="entry name" value="C-type_lectin/snaclec_domain"/>
</dbReference>
<feature type="domain" description="C-type lectin" evidence="3">
    <location>
        <begin position="163"/>
        <end position="277"/>
    </location>
</feature>
<evidence type="ECO:0000259" key="3">
    <source>
        <dbReference type="PROSITE" id="PS50041"/>
    </source>
</evidence>
<dbReference type="Pfam" id="PF00059">
    <property type="entry name" value="Lectin_C"/>
    <property type="match status" value="1"/>
</dbReference>
<evidence type="ECO:0000313" key="4">
    <source>
        <dbReference type="EnsemblMetazoa" id="XP_016986233.1"/>
    </source>
</evidence>
<evidence type="ECO:0000313" key="5">
    <source>
        <dbReference type="Proteomes" id="UP001652680"/>
    </source>
</evidence>
<reference evidence="5" key="1">
    <citation type="journal article" date="2021" name="Elife">
        <title>Highly contiguous assemblies of 101 drosophilid genomes.</title>
        <authorList>
            <person name="Kim B.Y."/>
            <person name="Wang J.R."/>
            <person name="Miller D.E."/>
            <person name="Barmina O."/>
            <person name="Delaney E."/>
            <person name="Thompson A."/>
            <person name="Comeault A.A."/>
            <person name="Peede D."/>
            <person name="D'Agostino E.R."/>
            <person name="Pelaez J."/>
            <person name="Aguilar J.M."/>
            <person name="Haji D."/>
            <person name="Matsunaga T."/>
            <person name="Armstrong E.E."/>
            <person name="Zych M."/>
            <person name="Ogawa Y."/>
            <person name="Stamenkovic-Radak M."/>
            <person name="Jelic M."/>
            <person name="Veselinovic M.S."/>
            <person name="Tanaskovic M."/>
            <person name="Eric P."/>
            <person name="Gao J.J."/>
            <person name="Katoh T.K."/>
            <person name="Toda M.J."/>
            <person name="Watabe H."/>
            <person name="Watada M."/>
            <person name="Davis J.S."/>
            <person name="Moyle L.C."/>
            <person name="Manoli G."/>
            <person name="Bertolini E."/>
            <person name="Kostal V."/>
            <person name="Hawley R.S."/>
            <person name="Takahashi A."/>
            <person name="Jones C.D."/>
            <person name="Price D.K."/>
            <person name="Whiteman N."/>
            <person name="Kopp A."/>
            <person name="Matute D.R."/>
            <person name="Petrov D.A."/>
        </authorList>
    </citation>
    <scope>NUCLEOTIDE SEQUENCE [LARGE SCALE GENOMIC DNA]</scope>
</reference>
<protein>
    <submittedName>
        <fullName evidence="6">Accessory gland protein Acp29AB-like</fullName>
    </submittedName>
</protein>
<dbReference type="Gene3D" id="3.10.100.10">
    <property type="entry name" value="Mannose-Binding Protein A, subunit A"/>
    <property type="match status" value="1"/>
</dbReference>
<keyword evidence="2" id="KW-0732">Signal</keyword>
<accession>A0A6P4FFT3</accession>
<feature type="signal peptide" evidence="2">
    <location>
        <begin position="1"/>
        <end position="25"/>
    </location>
</feature>
<reference evidence="4" key="3">
    <citation type="submission" date="2025-05" db="UniProtKB">
        <authorList>
            <consortium name="EnsemblMetazoa"/>
        </authorList>
    </citation>
    <scope>IDENTIFICATION</scope>
</reference>
<dbReference type="RefSeq" id="XP_016986233.1">
    <property type="nucleotide sequence ID" value="XM_017130744.1"/>
</dbReference>
<dbReference type="GeneID" id="108049538"/>
<dbReference type="SUPFAM" id="SSF56436">
    <property type="entry name" value="C-type lectin-like"/>
    <property type="match status" value="1"/>
</dbReference>
<organism evidence="6">
    <name type="scientific">Drosophila rhopaloa</name>
    <name type="common">Fruit fly</name>
    <dbReference type="NCBI Taxonomy" id="1041015"/>
    <lineage>
        <taxon>Eukaryota</taxon>
        <taxon>Metazoa</taxon>
        <taxon>Ecdysozoa</taxon>
        <taxon>Arthropoda</taxon>
        <taxon>Hexapoda</taxon>
        <taxon>Insecta</taxon>
        <taxon>Pterygota</taxon>
        <taxon>Neoptera</taxon>
        <taxon>Endopterygota</taxon>
        <taxon>Diptera</taxon>
        <taxon>Brachycera</taxon>
        <taxon>Muscomorpha</taxon>
        <taxon>Ephydroidea</taxon>
        <taxon>Drosophilidae</taxon>
        <taxon>Drosophila</taxon>
        <taxon>Sophophora</taxon>
    </lineage>
</organism>
<dbReference type="EnsemblMetazoa" id="XM_017130744.2">
    <property type="protein sequence ID" value="XP_016986233.1"/>
    <property type="gene ID" value="LOC108049538"/>
</dbReference>
<keyword evidence="5" id="KW-1185">Reference proteome</keyword>
<gene>
    <name evidence="6" type="primary">LOC108049538</name>
    <name evidence="4" type="synonym">108049538</name>
</gene>
<evidence type="ECO:0000313" key="6">
    <source>
        <dbReference type="RefSeq" id="XP_016986233.1"/>
    </source>
</evidence>
<feature type="coiled-coil region" evidence="1">
    <location>
        <begin position="71"/>
        <end position="109"/>
    </location>
</feature>
<dbReference type="InterPro" id="IPR001304">
    <property type="entry name" value="C-type_lectin-like"/>
</dbReference>
<dbReference type="InterPro" id="IPR016187">
    <property type="entry name" value="CTDL_fold"/>
</dbReference>
<dbReference type="PROSITE" id="PS50041">
    <property type="entry name" value="C_TYPE_LECTIN_2"/>
    <property type="match status" value="1"/>
</dbReference>
<sequence>MSKLLTYLIKVLYVLFLCGPNISSANSDRSVCLLEDPPKQCGEFCLTALMPLINHIALHQDQWKTCDNVKLNETQAKLQRIEAQQTALKDQIERQESTLTESLKKMIAEDRQVFQDRIKGQLEAIQMKMEGQLSAIQETLTSINVSLNTMKVIKNIPPMFELIGSRYFYIERTLTQPWASAINTCKQKGGQLASIKSESEFDAISAKLDQGTSFLLDINDRSQEGEFLSEITGKRAPFLKWKPGEPKYNNRNQHCVTIHNGAMWVDGCSSSHNFICQAIE</sequence>
<dbReference type="OrthoDB" id="7357196at2759"/>
<feature type="chain" id="PRO_5027559974" evidence="2">
    <location>
        <begin position="26"/>
        <end position="280"/>
    </location>
</feature>
<dbReference type="InterPro" id="IPR016186">
    <property type="entry name" value="C-type_lectin-like/link_sf"/>
</dbReference>